<dbReference type="GO" id="GO:0005886">
    <property type="term" value="C:plasma membrane"/>
    <property type="evidence" value="ECO:0007669"/>
    <property type="project" value="TreeGrafter"/>
</dbReference>
<name>A0A8H3A1B9_9AGAM</name>
<dbReference type="SMART" id="SM00326">
    <property type="entry name" value="SH3"/>
    <property type="match status" value="1"/>
</dbReference>
<proteinExistence type="predicted"/>
<dbReference type="InterPro" id="IPR001683">
    <property type="entry name" value="PX_dom"/>
</dbReference>
<dbReference type="InterPro" id="IPR027267">
    <property type="entry name" value="AH/BAR_dom_sf"/>
</dbReference>
<dbReference type="Pfam" id="PF10456">
    <property type="entry name" value="BAR_3_WASP_bdg"/>
    <property type="match status" value="1"/>
</dbReference>
<protein>
    <recommendedName>
        <fullName evidence="7">Sorting nexin lst-4</fullName>
    </recommendedName>
</protein>
<dbReference type="Gene3D" id="3.30.1520.10">
    <property type="entry name" value="Phox-like domain"/>
    <property type="match status" value="1"/>
</dbReference>
<dbReference type="PANTHER" id="PTHR45827">
    <property type="entry name" value="SORTING NEXIN"/>
    <property type="match status" value="1"/>
</dbReference>
<dbReference type="SMART" id="SM00312">
    <property type="entry name" value="PX"/>
    <property type="match status" value="1"/>
</dbReference>
<feature type="domain" description="SH3" evidence="3">
    <location>
        <begin position="44"/>
        <end position="106"/>
    </location>
</feature>
<evidence type="ECO:0000313" key="5">
    <source>
        <dbReference type="EMBL" id="CAE6354649.1"/>
    </source>
</evidence>
<dbReference type="SUPFAM" id="SSF64268">
    <property type="entry name" value="PX domain"/>
    <property type="match status" value="1"/>
</dbReference>
<dbReference type="InterPro" id="IPR019497">
    <property type="entry name" value="Sorting_nexin_WASP-bd-dom"/>
</dbReference>
<evidence type="ECO:0000256" key="2">
    <source>
        <dbReference type="PROSITE-ProRule" id="PRU00192"/>
    </source>
</evidence>
<dbReference type="Pfam" id="PF00787">
    <property type="entry name" value="PX"/>
    <property type="match status" value="1"/>
</dbReference>
<dbReference type="Gene3D" id="2.30.30.40">
    <property type="entry name" value="SH3 Domains"/>
    <property type="match status" value="1"/>
</dbReference>
<dbReference type="GO" id="GO:0016197">
    <property type="term" value="P:endosomal transport"/>
    <property type="evidence" value="ECO:0007669"/>
    <property type="project" value="TreeGrafter"/>
</dbReference>
<accession>A0A8H3A1B9</accession>
<evidence type="ECO:0000256" key="1">
    <source>
        <dbReference type="ARBA" id="ARBA00022443"/>
    </source>
</evidence>
<dbReference type="SUPFAM" id="SSF50044">
    <property type="entry name" value="SH3-domain"/>
    <property type="match status" value="1"/>
</dbReference>
<dbReference type="GO" id="GO:0097320">
    <property type="term" value="P:plasma membrane tubulation"/>
    <property type="evidence" value="ECO:0007669"/>
    <property type="project" value="TreeGrafter"/>
</dbReference>
<dbReference type="PANTHER" id="PTHR45827:SF1">
    <property type="entry name" value="SORTING NEXIN"/>
    <property type="match status" value="1"/>
</dbReference>
<organism evidence="5 6">
    <name type="scientific">Rhizoctonia solani</name>
    <dbReference type="NCBI Taxonomy" id="456999"/>
    <lineage>
        <taxon>Eukaryota</taxon>
        <taxon>Fungi</taxon>
        <taxon>Dikarya</taxon>
        <taxon>Basidiomycota</taxon>
        <taxon>Agaricomycotina</taxon>
        <taxon>Agaricomycetes</taxon>
        <taxon>Cantharellales</taxon>
        <taxon>Ceratobasidiaceae</taxon>
        <taxon>Rhizoctonia</taxon>
    </lineage>
</organism>
<dbReference type="GO" id="GO:0035091">
    <property type="term" value="F:phosphatidylinositol binding"/>
    <property type="evidence" value="ECO:0007669"/>
    <property type="project" value="InterPro"/>
</dbReference>
<evidence type="ECO:0000313" key="6">
    <source>
        <dbReference type="Proteomes" id="UP000663826"/>
    </source>
</evidence>
<evidence type="ECO:0000259" key="3">
    <source>
        <dbReference type="PROSITE" id="PS50002"/>
    </source>
</evidence>
<feature type="domain" description="PX" evidence="4">
    <location>
        <begin position="219"/>
        <end position="337"/>
    </location>
</feature>
<dbReference type="EMBL" id="CAJMWQ010000364">
    <property type="protein sequence ID" value="CAE6354649.1"/>
    <property type="molecule type" value="Genomic_DNA"/>
</dbReference>
<sequence>MTAHNHDLRAPLPDFDAGLNSSTAWKKHLSISDAPQPPSPVSEEKPLFARAIRDVPGNEDNRELGLKAGETIEILNPNIGDKWALAKKLDADMGLIPHGCYVTIQDFTGTSPSPTSPTFPPSSSTTLDGPIRMQSTGESIITSSLHTLRQSVLGGKSLNRFSHFVVTGAEEWILNGYEPPPVTSKSHERFRSDVTVDGTEEEMGRHHVEANMSWREKTPAFNVLVHSPEKHSSVTGAYTLYSITSIFPSPSPDAEPTRITVHRRFSHFNFLHTALSRSLPGIALPPLPAKQYAGRFQGEFVEARRGDLEKWLQRIVRHPVVRYTEVVVFFLGCESDLEWKRLLPTYLSTLPAGPAFYASVFHPDFNLDVEDCSSAIDRFEHHVKVFDDRVGTLRGVMGGFREARNVMACAHRELSLGFLGVVSEGPKQENGHEKEVEERAKYLNDEGAWCWKDGCEDCLHTTGAVKKMAECMQGVANLHEDNAKRTTLAIHDMVKDMSHPSMMYAPLVDTHRQALSRYRDSESTESTINHETSSRCETVLHATLAEFETYHTQRAEDLTRIATEYLDEEIGLYEQVLVRLRAARAGFEQRDREVAGRGVSIYEKHLGRPVLPTPVPQPTGHVYDSAPVRPVSTAVSILMDGIGGGADKAGLKIWS</sequence>
<dbReference type="Proteomes" id="UP000663826">
    <property type="component" value="Unassembled WGS sequence"/>
</dbReference>
<comment type="caution">
    <text evidence="5">The sequence shown here is derived from an EMBL/GenBank/DDBJ whole genome shotgun (WGS) entry which is preliminary data.</text>
</comment>
<keyword evidence="1 2" id="KW-0728">SH3 domain</keyword>
<gene>
    <name evidence="5" type="ORF">RDB_LOCUS9126</name>
</gene>
<dbReference type="InterPro" id="IPR001452">
    <property type="entry name" value="SH3_domain"/>
</dbReference>
<dbReference type="Gene3D" id="1.20.1270.60">
    <property type="entry name" value="Arfaptin homology (AH) domain/BAR domain"/>
    <property type="match status" value="1"/>
</dbReference>
<evidence type="ECO:0008006" key="7">
    <source>
        <dbReference type="Google" id="ProtNLM"/>
    </source>
</evidence>
<dbReference type="AlphaFoldDB" id="A0A8H3A1B9"/>
<dbReference type="InterPro" id="IPR036028">
    <property type="entry name" value="SH3-like_dom_sf"/>
</dbReference>
<dbReference type="GO" id="GO:0006897">
    <property type="term" value="P:endocytosis"/>
    <property type="evidence" value="ECO:0007669"/>
    <property type="project" value="TreeGrafter"/>
</dbReference>
<evidence type="ECO:0000259" key="4">
    <source>
        <dbReference type="PROSITE" id="PS50195"/>
    </source>
</evidence>
<dbReference type="InterPro" id="IPR036871">
    <property type="entry name" value="PX_dom_sf"/>
</dbReference>
<dbReference type="PROSITE" id="PS50002">
    <property type="entry name" value="SH3"/>
    <property type="match status" value="1"/>
</dbReference>
<reference evidence="5" key="1">
    <citation type="submission" date="2021-01" db="EMBL/GenBank/DDBJ databases">
        <authorList>
            <person name="Kaushik A."/>
        </authorList>
    </citation>
    <scope>NUCLEOTIDE SEQUENCE</scope>
    <source>
        <strain evidence="5">AG1-1B</strain>
    </source>
</reference>
<dbReference type="PROSITE" id="PS50195">
    <property type="entry name" value="PX"/>
    <property type="match status" value="1"/>
</dbReference>
<dbReference type="GO" id="GO:0031410">
    <property type="term" value="C:cytoplasmic vesicle"/>
    <property type="evidence" value="ECO:0007669"/>
    <property type="project" value="TreeGrafter"/>
</dbReference>